<accession>A0A3G5AIW7</accession>
<reference evidence="1" key="1">
    <citation type="submission" date="2018-10" db="EMBL/GenBank/DDBJ databases">
        <title>Hidden diversity of soil giant viruses.</title>
        <authorList>
            <person name="Schulz F."/>
            <person name="Alteio L."/>
            <person name="Goudeau D."/>
            <person name="Ryan E.M."/>
            <person name="Malmstrom R.R."/>
            <person name="Blanchard J."/>
            <person name="Woyke T."/>
        </authorList>
    </citation>
    <scope>NUCLEOTIDE SEQUENCE</scope>
    <source>
        <strain evidence="1">SYV1</strain>
    </source>
</reference>
<proteinExistence type="predicted"/>
<dbReference type="EMBL" id="MK072534">
    <property type="protein sequence ID" value="AYV87145.1"/>
    <property type="molecule type" value="Genomic_DNA"/>
</dbReference>
<gene>
    <name evidence="1" type="ORF">Sylvanvirus28_9</name>
</gene>
<evidence type="ECO:0000313" key="1">
    <source>
        <dbReference type="EMBL" id="AYV87145.1"/>
    </source>
</evidence>
<protein>
    <submittedName>
        <fullName evidence="1">Uncharacterized protein</fullName>
    </submittedName>
</protein>
<name>A0A3G5AIW7_9VIRU</name>
<organism evidence="1">
    <name type="scientific">Sylvanvirus sp</name>
    <dbReference type="NCBI Taxonomy" id="2487774"/>
    <lineage>
        <taxon>Viruses</taxon>
    </lineage>
</organism>
<sequence length="152" mass="17020">MSSSNYEAIPLTTGSTPCADSASTVSFAFKIQGNVPHTYKEVGVSNRKCLENFLCYPAFPLQPISGGNELRPHHAPGKSDWEQGVYDQNVTFTCYRGAAKDYLMPVISSKHDFNKAIQKCNSRLILYENIVQKTWFGTQKSNIKVHELELNL</sequence>